<comment type="caution">
    <text evidence="2">The sequence shown here is derived from an EMBL/GenBank/DDBJ whole genome shotgun (WGS) entry which is preliminary data.</text>
</comment>
<accession>A0A0V1KXJ4</accession>
<keyword evidence="3" id="KW-1185">Reference proteome</keyword>
<gene>
    <name evidence="2" type="ORF">T02_5933</name>
</gene>
<dbReference type="OrthoDB" id="5929270at2759"/>
<feature type="region of interest" description="Disordered" evidence="1">
    <location>
        <begin position="1"/>
        <end position="20"/>
    </location>
</feature>
<sequence>MVGRGGRSREAKKKGNGGGGGGRVLYRNHIGKLGVLVTASATWENGICGSFAESEMVDHFKGQFLSICKDRRNGEIGWFAGVRRVTLHDATLTISNDQSPYFHSSPFPLPVAVPGACRLARIPAMGAQARDDHVHLCGNGRCLKSCAMGFQHLCEFCQSSGDRYSPRGTVSVAMLLCYCLAGSDRLHPMIDIRSAVTPFN</sequence>
<name>A0A0V1KXJ4_9BILA</name>
<proteinExistence type="predicted"/>
<evidence type="ECO:0000313" key="2">
    <source>
        <dbReference type="EMBL" id="KRZ52063.1"/>
    </source>
</evidence>
<evidence type="ECO:0000313" key="3">
    <source>
        <dbReference type="Proteomes" id="UP000054721"/>
    </source>
</evidence>
<dbReference type="Proteomes" id="UP000054721">
    <property type="component" value="Unassembled WGS sequence"/>
</dbReference>
<evidence type="ECO:0000256" key="1">
    <source>
        <dbReference type="SAM" id="MobiDB-lite"/>
    </source>
</evidence>
<dbReference type="STRING" id="6335.A0A0V1KXJ4"/>
<reference evidence="2 3" key="1">
    <citation type="submission" date="2015-05" db="EMBL/GenBank/DDBJ databases">
        <title>Evolution of Trichinella species and genotypes.</title>
        <authorList>
            <person name="Korhonen P.K."/>
            <person name="Edoardo P."/>
            <person name="Giuseppe L.R."/>
            <person name="Gasser R.B."/>
        </authorList>
    </citation>
    <scope>NUCLEOTIDE SEQUENCE [LARGE SCALE GENOMIC DNA]</scope>
    <source>
        <strain evidence="2">ISS10</strain>
    </source>
</reference>
<protein>
    <submittedName>
        <fullName evidence="2">Uncharacterized protein</fullName>
    </submittedName>
</protein>
<organism evidence="2 3">
    <name type="scientific">Trichinella nativa</name>
    <dbReference type="NCBI Taxonomy" id="6335"/>
    <lineage>
        <taxon>Eukaryota</taxon>
        <taxon>Metazoa</taxon>
        <taxon>Ecdysozoa</taxon>
        <taxon>Nematoda</taxon>
        <taxon>Enoplea</taxon>
        <taxon>Dorylaimia</taxon>
        <taxon>Trichinellida</taxon>
        <taxon>Trichinellidae</taxon>
        <taxon>Trichinella</taxon>
    </lineage>
</organism>
<dbReference type="EMBL" id="JYDW01000205">
    <property type="protein sequence ID" value="KRZ52063.1"/>
    <property type="molecule type" value="Genomic_DNA"/>
</dbReference>
<dbReference type="AlphaFoldDB" id="A0A0V1KXJ4"/>